<keyword evidence="3" id="KW-1185">Reference proteome</keyword>
<evidence type="ECO:0000256" key="1">
    <source>
        <dbReference type="SAM" id="Phobius"/>
    </source>
</evidence>
<feature type="transmembrane region" description="Helical" evidence="1">
    <location>
        <begin position="174"/>
        <end position="202"/>
    </location>
</feature>
<feature type="transmembrane region" description="Helical" evidence="1">
    <location>
        <begin position="214"/>
        <end position="235"/>
    </location>
</feature>
<evidence type="ECO:0000313" key="3">
    <source>
        <dbReference type="Proteomes" id="UP001628078"/>
    </source>
</evidence>
<gene>
    <name evidence="2" type="ORF">JCM31185_14130</name>
</gene>
<feature type="transmembrane region" description="Helical" evidence="1">
    <location>
        <begin position="275"/>
        <end position="297"/>
    </location>
</feature>
<proteinExistence type="predicted"/>
<feature type="transmembrane region" description="Helical" evidence="1">
    <location>
        <begin position="12"/>
        <end position="31"/>
    </location>
</feature>
<organism evidence="2 3">
    <name type="scientific">Furfurilactobacillus curtus</name>
    <dbReference type="NCBI Taxonomy" id="1746200"/>
    <lineage>
        <taxon>Bacteria</taxon>
        <taxon>Bacillati</taxon>
        <taxon>Bacillota</taxon>
        <taxon>Bacilli</taxon>
        <taxon>Lactobacillales</taxon>
        <taxon>Lactobacillaceae</taxon>
        <taxon>Furfurilactobacillus</taxon>
    </lineage>
</organism>
<dbReference type="Proteomes" id="UP001628078">
    <property type="component" value="Unassembled WGS sequence"/>
</dbReference>
<comment type="caution">
    <text evidence="2">The sequence shown here is derived from an EMBL/GenBank/DDBJ whole genome shotgun (WGS) entry which is preliminary data.</text>
</comment>
<keyword evidence="1" id="KW-0472">Membrane</keyword>
<dbReference type="EMBL" id="BQXO01000003">
    <property type="protein sequence ID" value="GKT06125.1"/>
    <property type="molecule type" value="Genomic_DNA"/>
</dbReference>
<evidence type="ECO:0008006" key="4">
    <source>
        <dbReference type="Google" id="ProtNLM"/>
    </source>
</evidence>
<feature type="transmembrane region" description="Helical" evidence="1">
    <location>
        <begin position="72"/>
        <end position="92"/>
    </location>
</feature>
<accession>A0ABQ5JP90</accession>
<feature type="transmembrane region" description="Helical" evidence="1">
    <location>
        <begin position="146"/>
        <end position="162"/>
    </location>
</feature>
<name>A0ABQ5JP90_9LACO</name>
<protein>
    <recommendedName>
        <fullName evidence="4">Glycosyltransferase RgtA/B/C/D-like domain-containing protein</fullName>
    </recommendedName>
</protein>
<evidence type="ECO:0000313" key="2">
    <source>
        <dbReference type="EMBL" id="GKT06125.1"/>
    </source>
</evidence>
<feature type="transmembrane region" description="Helical" evidence="1">
    <location>
        <begin position="98"/>
        <end position="116"/>
    </location>
</feature>
<keyword evidence="1" id="KW-1133">Transmembrane helix</keyword>
<feature type="transmembrane region" description="Helical" evidence="1">
    <location>
        <begin position="304"/>
        <end position="323"/>
    </location>
</feature>
<feature type="transmembrane region" description="Helical" evidence="1">
    <location>
        <begin position="247"/>
        <end position="269"/>
    </location>
</feature>
<reference evidence="2 3" key="1">
    <citation type="submission" date="2022-03" db="EMBL/GenBank/DDBJ databases">
        <title>Draft genome sequence of Furfurilactobacillus curtus JCM 31185.</title>
        <authorList>
            <person name="Suzuki S."/>
            <person name="Endo A."/>
            <person name="Kajikawa A."/>
        </authorList>
    </citation>
    <scope>NUCLEOTIDE SEQUENCE [LARGE SCALE GENOMIC DNA]</scope>
    <source>
        <strain evidence="2 3">JCM 31185</strain>
    </source>
</reference>
<keyword evidence="1" id="KW-0812">Transmembrane</keyword>
<dbReference type="RefSeq" id="WP_407883996.1">
    <property type="nucleotide sequence ID" value="NZ_BQXO01000003.1"/>
</dbReference>
<feature type="transmembrane region" description="Helical" evidence="1">
    <location>
        <begin position="355"/>
        <end position="373"/>
    </location>
</feature>
<sequence length="526" mass="59994">MTKQLRIKPHLISLLMAVICLTLFCLVFLGSSPLRRGNWWPDTNAMLTIGQGWLSGRLPFKDLFEQRGPLLYLYYLLANVLATQGYLGLFVIELLNLIGIWVVEFAIIHLYYPTIADWKSASLALLLPFLLVGSTSFETGGSPEEFAIFWLLLSLYYVIFLLKQQQLSFRQAFIIGVSGGIVFWIKYTLIAPWFAFGIIILITYAQRHQTRQLLFQLGSMLLGSLLVCFIVLIYFQWQHGLSQLWHIYFLTNITAYSNTSSISLGAHLMLVLQMIITAMINQPLILIVGALTCIFLAQDPNTHALLLIISLTMTFNLLLSYWSLHGYPYMFLTTAAIGLCSLPIALNRQLQSKRWATAELFVLVTLFGIAPFATNKIAMSAPFVMTKQPYAPQDFGNYISQHEHRPASLIYFNTLDIGVGRYTKLSHQIKYFEETNLNPKRFPIQRESLNHSVMTAQSQYLVYDLGWSGYRTDLQRPTSIAQIDRQIPRSILQHYHIVNISKTLPIQNNGSVVGDKKNRIFILLKK</sequence>
<feature type="transmembrane region" description="Helical" evidence="1">
    <location>
        <begin position="329"/>
        <end position="346"/>
    </location>
</feature>